<name>A0A7L3UZD6_MOLAT</name>
<proteinExistence type="predicted"/>
<comment type="caution">
    <text evidence="1">The sequence shown here is derived from an EMBL/GenBank/DDBJ whole genome shotgun (WGS) entry which is preliminary data.</text>
</comment>
<protein>
    <submittedName>
        <fullName evidence="1">FUZZY protein</fullName>
    </submittedName>
</protein>
<dbReference type="InterPro" id="IPR026069">
    <property type="entry name" value="Fuzzy"/>
</dbReference>
<dbReference type="Proteomes" id="UP000553862">
    <property type="component" value="Unassembled WGS sequence"/>
</dbReference>
<feature type="non-terminal residue" evidence="1">
    <location>
        <position position="1"/>
    </location>
</feature>
<sequence>QLPFSLVGALHGVHLFGAAAGAELREAATPTAHLAWARYGNSLTLVALSPSPGPAGPALARILQSALGALVRDTNQYK</sequence>
<dbReference type="AlphaFoldDB" id="A0A7L3UZD6"/>
<reference evidence="1 2" key="1">
    <citation type="submission" date="2019-09" db="EMBL/GenBank/DDBJ databases">
        <title>Bird 10,000 Genomes (B10K) Project - Family phase.</title>
        <authorList>
            <person name="Zhang G."/>
        </authorList>
    </citation>
    <scope>NUCLEOTIDE SEQUENCE [LARGE SCALE GENOMIC DNA]</scope>
    <source>
        <strain evidence="1">OUT-0049</strain>
        <tissue evidence="1">Muscle</tissue>
    </source>
</reference>
<feature type="non-terminal residue" evidence="1">
    <location>
        <position position="78"/>
    </location>
</feature>
<evidence type="ECO:0000313" key="2">
    <source>
        <dbReference type="Proteomes" id="UP000553862"/>
    </source>
</evidence>
<gene>
    <name evidence="1" type="primary">Fuz</name>
    <name evidence="1" type="ORF">MOLATE_R17518</name>
</gene>
<dbReference type="GO" id="GO:1905515">
    <property type="term" value="P:non-motile cilium assembly"/>
    <property type="evidence" value="ECO:0007669"/>
    <property type="project" value="TreeGrafter"/>
</dbReference>
<keyword evidence="2" id="KW-1185">Reference proteome</keyword>
<dbReference type="PANTHER" id="PTHR13559">
    <property type="entry name" value="INTRACELLULAR TRAFFIC PROTEIN-RELATED"/>
    <property type="match status" value="1"/>
</dbReference>
<accession>A0A7L3UZD6</accession>
<evidence type="ECO:0000313" key="1">
    <source>
        <dbReference type="EMBL" id="NXV56636.1"/>
    </source>
</evidence>
<organism evidence="1 2">
    <name type="scientific">Molothrus ater</name>
    <name type="common">Brown-headed cowbird</name>
    <dbReference type="NCBI Taxonomy" id="84834"/>
    <lineage>
        <taxon>Eukaryota</taxon>
        <taxon>Metazoa</taxon>
        <taxon>Chordata</taxon>
        <taxon>Craniata</taxon>
        <taxon>Vertebrata</taxon>
        <taxon>Euteleostomi</taxon>
        <taxon>Archelosauria</taxon>
        <taxon>Archosauria</taxon>
        <taxon>Dinosauria</taxon>
        <taxon>Saurischia</taxon>
        <taxon>Theropoda</taxon>
        <taxon>Coelurosauria</taxon>
        <taxon>Aves</taxon>
        <taxon>Neognathae</taxon>
        <taxon>Neoaves</taxon>
        <taxon>Telluraves</taxon>
        <taxon>Australaves</taxon>
        <taxon>Passeriformes</taxon>
        <taxon>Passeroidea</taxon>
        <taxon>Icteridae</taxon>
        <taxon>Molothrus</taxon>
    </lineage>
</organism>
<dbReference type="EMBL" id="VZUF01134060">
    <property type="protein sequence ID" value="NXV56636.1"/>
    <property type="molecule type" value="Genomic_DNA"/>
</dbReference>
<dbReference type="PANTHER" id="PTHR13559:SF1">
    <property type="entry name" value="PROTEIN FUZZY HOMOLOG"/>
    <property type="match status" value="1"/>
</dbReference>